<dbReference type="GeneID" id="10032563"/>
<dbReference type="OrthoDB" id="412402at2759"/>
<accession>E5R090</accession>
<organism evidence="2">
    <name type="scientific">Arthroderma gypseum (strain ATCC MYA-4604 / CBS 118893)</name>
    <name type="common">Microsporum gypseum</name>
    <dbReference type="NCBI Taxonomy" id="535722"/>
    <lineage>
        <taxon>Eukaryota</taxon>
        <taxon>Fungi</taxon>
        <taxon>Dikarya</taxon>
        <taxon>Ascomycota</taxon>
        <taxon>Pezizomycotina</taxon>
        <taxon>Eurotiomycetes</taxon>
        <taxon>Eurotiomycetidae</taxon>
        <taxon>Onygenales</taxon>
        <taxon>Arthrodermataceae</taxon>
        <taxon>Nannizzia</taxon>
    </lineage>
</organism>
<dbReference type="InParanoid" id="E5R090"/>
<dbReference type="eggNOG" id="ENOG502SUNA">
    <property type="taxonomic scope" value="Eukaryota"/>
</dbReference>
<dbReference type="EMBL" id="DS989822">
    <property type="protein sequence ID" value="EFQ98286.1"/>
    <property type="molecule type" value="Genomic_DNA"/>
</dbReference>
<dbReference type="Pfam" id="PF12224">
    <property type="entry name" value="Amidoligase_2"/>
    <property type="match status" value="1"/>
</dbReference>
<evidence type="ECO:0000313" key="2">
    <source>
        <dbReference type="Proteomes" id="UP000002669"/>
    </source>
</evidence>
<evidence type="ECO:0000313" key="1">
    <source>
        <dbReference type="EMBL" id="EFQ98286.1"/>
    </source>
</evidence>
<dbReference type="VEuPathDB" id="FungiDB:MGYG_01319"/>
<proteinExistence type="predicted"/>
<dbReference type="STRING" id="535722.E5R090"/>
<dbReference type="Proteomes" id="UP000002669">
    <property type="component" value="Unassembled WGS sequence"/>
</dbReference>
<name>E5R090_ARTGP</name>
<dbReference type="PANTHER" id="PTHR36847">
    <property type="entry name" value="AMIDOLIGASE ENZYME"/>
    <property type="match status" value="1"/>
</dbReference>
<dbReference type="RefSeq" id="XP_003177238.1">
    <property type="nucleotide sequence ID" value="XM_003177190.1"/>
</dbReference>
<dbReference type="PANTHER" id="PTHR36847:SF1">
    <property type="entry name" value="AMIDOLIGASE ENZYME"/>
    <property type="match status" value="1"/>
</dbReference>
<dbReference type="OMA" id="EIYHWVM"/>
<sequence length="419" mass="47120">MDNRTRAIKQSSVRQRNGQTKTCMATGINWNLGKGYHRGLEDEEDAFSINSYALYISPIMARCRNKIKIPEQVRSLYSFGVEIEFIVNFKIVNFIAATYTESFHHSAKEKLLRAVYVQIIQEMRDNGFLVNAYVRNHTDASCWTVKPAPSITTEEFDMTKNEWGVCPVKLVAPVMTYESPSFDLIDSILSLLNQHFHIVTNASCSLNVHVGNISADKHAATVANDLQSLGFSRTAMENLLSFIWLFQLQLQAIHPPSRVCESICLSPCALLSHLHVRTVKGAIQACISMQQLCQLWDGAVGFHDDCPGNLAYSIRDMVIHTSADGELLDSGNRTIRFGQHRSTMDISEIYHWVMLVGHLVGLADSCLPWCRPLSLAVGRERALPFRTNEYAIAQLLVEIGAVEQADFYSSRLYNHDVTD</sequence>
<keyword evidence="2" id="KW-1185">Reference proteome</keyword>
<gene>
    <name evidence="1" type="ORF">MGYG_01319</name>
</gene>
<reference evidence="2" key="1">
    <citation type="journal article" date="2012" name="MBio">
        <title>Comparative genome analysis of Trichophyton rubrum and related dermatophytes reveals candidate genes involved in infection.</title>
        <authorList>
            <person name="Martinez D.A."/>
            <person name="Oliver B.G."/>
            <person name="Graeser Y."/>
            <person name="Goldberg J.M."/>
            <person name="Li W."/>
            <person name="Martinez-Rossi N.M."/>
            <person name="Monod M."/>
            <person name="Shelest E."/>
            <person name="Barton R.C."/>
            <person name="Birch E."/>
            <person name="Brakhage A.A."/>
            <person name="Chen Z."/>
            <person name="Gurr S.J."/>
            <person name="Heiman D."/>
            <person name="Heitman J."/>
            <person name="Kosti I."/>
            <person name="Rossi A."/>
            <person name="Saif S."/>
            <person name="Samalova M."/>
            <person name="Saunders C.W."/>
            <person name="Shea T."/>
            <person name="Summerbell R.C."/>
            <person name="Xu J."/>
            <person name="Young S."/>
            <person name="Zeng Q."/>
            <person name="Birren B.W."/>
            <person name="Cuomo C.A."/>
            <person name="White T.C."/>
        </authorList>
    </citation>
    <scope>NUCLEOTIDE SEQUENCE [LARGE SCALE GENOMIC DNA]</scope>
    <source>
        <strain evidence="2">ATCC MYA-4604 / CBS 118893</strain>
    </source>
</reference>
<dbReference type="HOGENOM" id="CLU_794478_0_0_1"/>
<dbReference type="InterPro" id="IPR022025">
    <property type="entry name" value="Amidoligase_2"/>
</dbReference>
<protein>
    <submittedName>
        <fullName evidence="1">Uncharacterized protein</fullName>
    </submittedName>
</protein>
<dbReference type="AlphaFoldDB" id="E5R090"/>